<keyword evidence="2" id="KW-1185">Reference proteome</keyword>
<evidence type="ECO:0000313" key="1">
    <source>
        <dbReference type="EMBL" id="MDR6939408.1"/>
    </source>
</evidence>
<reference evidence="1 2" key="1">
    <citation type="submission" date="2023-07" db="EMBL/GenBank/DDBJ databases">
        <title>Sequencing the genomes of 1000 actinobacteria strains.</title>
        <authorList>
            <person name="Klenk H.-P."/>
        </authorList>
    </citation>
    <scope>NUCLEOTIDE SEQUENCE [LARGE SCALE GENOMIC DNA]</scope>
    <source>
        <strain evidence="1 2">DSM 15539</strain>
    </source>
</reference>
<dbReference type="PANTHER" id="PTHR46889:SF5">
    <property type="entry name" value="INTEGRASE PROTEIN"/>
    <property type="match status" value="1"/>
</dbReference>
<dbReference type="InterPro" id="IPR012337">
    <property type="entry name" value="RNaseH-like_sf"/>
</dbReference>
<accession>A0ABU1T236</accession>
<comment type="caution">
    <text evidence="1">The sequence shown here is derived from an EMBL/GenBank/DDBJ whole genome shotgun (WGS) entry which is preliminary data.</text>
</comment>
<evidence type="ECO:0000313" key="2">
    <source>
        <dbReference type="Proteomes" id="UP001266099"/>
    </source>
</evidence>
<dbReference type="SUPFAM" id="SSF53098">
    <property type="entry name" value="Ribonuclease H-like"/>
    <property type="match status" value="1"/>
</dbReference>
<sequence length="80" mass="8809">MGWVLSNLMRTEALSLQVLNQAIRNAHSTTNLIHHSDHGSRYVSLVYHERLTRAGIGESTGSVGDSWDNALAENVNGSYK</sequence>
<dbReference type="Proteomes" id="UP001266099">
    <property type="component" value="Unassembled WGS sequence"/>
</dbReference>
<proteinExistence type="predicted"/>
<organism evidence="1 2">
    <name type="scientific">Arcanobacterium hippocoleae</name>
    <dbReference type="NCBI Taxonomy" id="149017"/>
    <lineage>
        <taxon>Bacteria</taxon>
        <taxon>Bacillati</taxon>
        <taxon>Actinomycetota</taxon>
        <taxon>Actinomycetes</taxon>
        <taxon>Actinomycetales</taxon>
        <taxon>Actinomycetaceae</taxon>
        <taxon>Arcanobacterium</taxon>
    </lineage>
</organism>
<dbReference type="InterPro" id="IPR036397">
    <property type="entry name" value="RNaseH_sf"/>
</dbReference>
<dbReference type="Gene3D" id="3.30.420.10">
    <property type="entry name" value="Ribonuclease H-like superfamily/Ribonuclease H"/>
    <property type="match status" value="1"/>
</dbReference>
<gene>
    <name evidence="1" type="ORF">J2S36_000951</name>
</gene>
<dbReference type="PANTHER" id="PTHR46889">
    <property type="entry name" value="TRANSPOSASE INSF FOR INSERTION SEQUENCE IS3B-RELATED"/>
    <property type="match status" value="1"/>
</dbReference>
<dbReference type="InterPro" id="IPR050900">
    <property type="entry name" value="Transposase_IS3/IS150/IS904"/>
</dbReference>
<name>A0ABU1T236_9ACTO</name>
<protein>
    <submittedName>
        <fullName evidence="1">Transposase InsO family protein</fullName>
    </submittedName>
</protein>
<dbReference type="EMBL" id="JAVDUJ010000001">
    <property type="protein sequence ID" value="MDR6939408.1"/>
    <property type="molecule type" value="Genomic_DNA"/>
</dbReference>